<feature type="transmembrane region" description="Helical" evidence="7">
    <location>
        <begin position="167"/>
        <end position="184"/>
    </location>
</feature>
<dbReference type="EMBL" id="JAASRM010000001">
    <property type="protein sequence ID" value="NIK87111.1"/>
    <property type="molecule type" value="Genomic_DNA"/>
</dbReference>
<dbReference type="AlphaFoldDB" id="A0A846MVB1"/>
<keyword evidence="5 7" id="KW-1133">Transmembrane helix</keyword>
<feature type="transmembrane region" description="Helical" evidence="7">
    <location>
        <begin position="190"/>
        <end position="210"/>
    </location>
</feature>
<feature type="domain" description="Glycine transporter" evidence="8">
    <location>
        <begin position="26"/>
        <end position="98"/>
    </location>
</feature>
<keyword evidence="3" id="KW-1003">Cell membrane</keyword>
<feature type="transmembrane region" description="Helical" evidence="7">
    <location>
        <begin position="50"/>
        <end position="71"/>
    </location>
</feature>
<dbReference type="PANTHER" id="PTHR30506">
    <property type="entry name" value="INNER MEMBRANE PROTEIN"/>
    <property type="match status" value="1"/>
</dbReference>
<evidence type="ECO:0000256" key="5">
    <source>
        <dbReference type="ARBA" id="ARBA00022989"/>
    </source>
</evidence>
<dbReference type="InterPro" id="IPR005115">
    <property type="entry name" value="Gly_transporter"/>
</dbReference>
<evidence type="ECO:0000256" key="3">
    <source>
        <dbReference type="ARBA" id="ARBA00022475"/>
    </source>
</evidence>
<organism evidence="9 10">
    <name type="scientific">Rhizomicrobium palustre</name>
    <dbReference type="NCBI Taxonomy" id="189966"/>
    <lineage>
        <taxon>Bacteria</taxon>
        <taxon>Pseudomonadati</taxon>
        <taxon>Pseudomonadota</taxon>
        <taxon>Alphaproteobacteria</taxon>
        <taxon>Micropepsales</taxon>
        <taxon>Micropepsaceae</taxon>
        <taxon>Rhizomicrobium</taxon>
    </lineage>
</organism>
<evidence type="ECO:0000259" key="8">
    <source>
        <dbReference type="Pfam" id="PF03458"/>
    </source>
</evidence>
<dbReference type="GO" id="GO:0005886">
    <property type="term" value="C:plasma membrane"/>
    <property type="evidence" value="ECO:0007669"/>
    <property type="project" value="UniProtKB-SubCell"/>
</dbReference>
<gene>
    <name evidence="9" type="ORF">FHS83_000429</name>
</gene>
<feature type="transmembrane region" description="Helical" evidence="7">
    <location>
        <begin position="131"/>
        <end position="155"/>
    </location>
</feature>
<name>A0A846MVB1_9PROT</name>
<feature type="domain" description="Glycine transporter" evidence="8">
    <location>
        <begin position="110"/>
        <end position="183"/>
    </location>
</feature>
<keyword evidence="10" id="KW-1185">Reference proteome</keyword>
<proteinExistence type="inferred from homology"/>
<comment type="subcellular location">
    <subcellularLocation>
        <location evidence="1">Cell membrane</location>
        <topology evidence="1">Multi-pass membrane protein</topology>
    </subcellularLocation>
</comment>
<feature type="transmembrane region" description="Helical" evidence="7">
    <location>
        <begin position="107"/>
        <end position="125"/>
    </location>
</feature>
<comment type="caution">
    <text evidence="9">The sequence shown here is derived from an EMBL/GenBank/DDBJ whole genome shotgun (WGS) entry which is preliminary data.</text>
</comment>
<evidence type="ECO:0000256" key="2">
    <source>
        <dbReference type="ARBA" id="ARBA00008193"/>
    </source>
</evidence>
<dbReference type="PANTHER" id="PTHR30506:SF3">
    <property type="entry name" value="UPF0126 INNER MEMBRANE PROTEIN YADS-RELATED"/>
    <property type="match status" value="1"/>
</dbReference>
<dbReference type="Pfam" id="PF03458">
    <property type="entry name" value="Gly_transporter"/>
    <property type="match status" value="2"/>
</dbReference>
<evidence type="ECO:0000256" key="6">
    <source>
        <dbReference type="ARBA" id="ARBA00023136"/>
    </source>
</evidence>
<evidence type="ECO:0000313" key="9">
    <source>
        <dbReference type="EMBL" id="NIK87111.1"/>
    </source>
</evidence>
<feature type="transmembrane region" description="Helical" evidence="7">
    <location>
        <begin position="23"/>
        <end position="43"/>
    </location>
</feature>
<evidence type="ECO:0000256" key="4">
    <source>
        <dbReference type="ARBA" id="ARBA00022692"/>
    </source>
</evidence>
<accession>A0A846MVB1</accession>
<dbReference type="RefSeq" id="WP_167080422.1">
    <property type="nucleotide sequence ID" value="NZ_BAAADC010000001.1"/>
</dbReference>
<evidence type="ECO:0000256" key="1">
    <source>
        <dbReference type="ARBA" id="ARBA00004651"/>
    </source>
</evidence>
<evidence type="ECO:0000313" key="10">
    <source>
        <dbReference type="Proteomes" id="UP000570514"/>
    </source>
</evidence>
<reference evidence="9 10" key="1">
    <citation type="submission" date="2020-03" db="EMBL/GenBank/DDBJ databases">
        <title>Genomic Encyclopedia of Type Strains, Phase IV (KMG-IV): sequencing the most valuable type-strain genomes for metagenomic binning, comparative biology and taxonomic classification.</title>
        <authorList>
            <person name="Goeker M."/>
        </authorList>
    </citation>
    <scope>NUCLEOTIDE SEQUENCE [LARGE SCALE GENOMIC DNA]</scope>
    <source>
        <strain evidence="9 10">DSM 19867</strain>
    </source>
</reference>
<evidence type="ECO:0000256" key="7">
    <source>
        <dbReference type="SAM" id="Phobius"/>
    </source>
</evidence>
<dbReference type="Proteomes" id="UP000570514">
    <property type="component" value="Unassembled WGS sequence"/>
</dbReference>
<sequence>MDQIFAFSRAGAALPWLGSAKGVLMALDYAGVAVFAMTGALAAARNRHDFIAFAVFALVTGIGGGTLRDIIIGAPVFWIHTSGYLLVCIIGATLVWLLGHRLWRSSALIWLDAVGLAGYAVLGAWKALDAGVAPLVAVAMGAITAAFGGILRDIFAETPSALLQREVYITAALATAATFVILRATALDPILCGIIAFGAGFGLRAGAITWQWKLPGFQRTP</sequence>
<comment type="similarity">
    <text evidence="2">Belongs to the UPF0126 family.</text>
</comment>
<protein>
    <submittedName>
        <fullName evidence="9">Putative membrane protein YeiH</fullName>
    </submittedName>
</protein>
<keyword evidence="4 7" id="KW-0812">Transmembrane</keyword>
<feature type="transmembrane region" description="Helical" evidence="7">
    <location>
        <begin position="77"/>
        <end position="98"/>
    </location>
</feature>
<keyword evidence="6 7" id="KW-0472">Membrane</keyword>